<protein>
    <submittedName>
        <fullName evidence="3">SDR family oxidoreductase</fullName>
    </submittedName>
</protein>
<keyword evidence="2" id="KW-0560">Oxidoreductase</keyword>
<dbReference type="GO" id="GO:0016616">
    <property type="term" value="F:oxidoreductase activity, acting on the CH-OH group of donors, NAD or NADP as acceptor"/>
    <property type="evidence" value="ECO:0007669"/>
    <property type="project" value="TreeGrafter"/>
</dbReference>
<dbReference type="SUPFAM" id="SSF51735">
    <property type="entry name" value="NAD(P)-binding Rossmann-fold domains"/>
    <property type="match status" value="1"/>
</dbReference>
<name>A0A7V7QL48_9FIRM</name>
<organism evidence="3 4">
    <name type="scientific">Candidatus Galacturonatibacter soehngenii</name>
    <dbReference type="NCBI Taxonomy" id="2307010"/>
    <lineage>
        <taxon>Bacteria</taxon>
        <taxon>Bacillati</taxon>
        <taxon>Bacillota</taxon>
        <taxon>Clostridia</taxon>
        <taxon>Lachnospirales</taxon>
        <taxon>Lachnospiraceae</taxon>
        <taxon>Candidatus Galacturonatibacter</taxon>
    </lineage>
</organism>
<evidence type="ECO:0000313" key="3">
    <source>
        <dbReference type="EMBL" id="KAB1438672.1"/>
    </source>
</evidence>
<evidence type="ECO:0000256" key="1">
    <source>
        <dbReference type="ARBA" id="ARBA00006484"/>
    </source>
</evidence>
<evidence type="ECO:0000313" key="4">
    <source>
        <dbReference type="Proteomes" id="UP000461768"/>
    </source>
</evidence>
<dbReference type="AlphaFoldDB" id="A0A7V7QL48"/>
<dbReference type="PANTHER" id="PTHR42760">
    <property type="entry name" value="SHORT-CHAIN DEHYDROGENASES/REDUCTASES FAMILY MEMBER"/>
    <property type="match status" value="1"/>
</dbReference>
<comment type="similarity">
    <text evidence="1">Belongs to the short-chain dehydrogenases/reductases (SDR) family.</text>
</comment>
<dbReference type="CDD" id="cd05233">
    <property type="entry name" value="SDR_c"/>
    <property type="match status" value="1"/>
</dbReference>
<dbReference type="InterPro" id="IPR036291">
    <property type="entry name" value="NAD(P)-bd_dom_sf"/>
</dbReference>
<dbReference type="Pfam" id="PF13561">
    <property type="entry name" value="adh_short_C2"/>
    <property type="match status" value="1"/>
</dbReference>
<keyword evidence="4" id="KW-1185">Reference proteome</keyword>
<dbReference type="Proteomes" id="UP000461768">
    <property type="component" value="Unassembled WGS sequence"/>
</dbReference>
<proteinExistence type="inferred from homology"/>
<dbReference type="EMBL" id="WAGX01000005">
    <property type="protein sequence ID" value="KAB1438672.1"/>
    <property type="molecule type" value="Genomic_DNA"/>
</dbReference>
<dbReference type="InterPro" id="IPR002347">
    <property type="entry name" value="SDR_fam"/>
</dbReference>
<dbReference type="PRINTS" id="PR00081">
    <property type="entry name" value="GDHRDH"/>
</dbReference>
<sequence length="269" mass="29739">MKNICVITGGGSGMGLATAKVMGQDHYIIISGRTVEKLKKAIDELTELGIDAEAFACDVSDKKSVEKLAKHASKLGCIKSVIHAAGMSPNMADAEAIMKVNALGTIHVNDVFFQYMENGSCLIDVSSMSGYMIPEIIMPNKHYKLSRISHRQFMKKMMQRVNLLPKKHRTGVSYGISKNFVIWYAKTDAKKFAQKGIRIVSVSPGLFETPMGEMEKEISKDFIEKCAIKRYGKVEEIAYLFRYIADKKLSYLTGVDILCDGGCVASQLS</sequence>
<accession>A0A7V7QL48</accession>
<dbReference type="PANTHER" id="PTHR42760:SF115">
    <property type="entry name" value="3-OXOACYL-[ACYL-CARRIER-PROTEIN] REDUCTASE FABG"/>
    <property type="match status" value="1"/>
</dbReference>
<evidence type="ECO:0000256" key="2">
    <source>
        <dbReference type="ARBA" id="ARBA00023002"/>
    </source>
</evidence>
<dbReference type="Pfam" id="PF00106">
    <property type="entry name" value="adh_short"/>
    <property type="match status" value="1"/>
</dbReference>
<dbReference type="Gene3D" id="3.40.50.720">
    <property type="entry name" value="NAD(P)-binding Rossmann-like Domain"/>
    <property type="match status" value="1"/>
</dbReference>
<comment type="caution">
    <text evidence="3">The sequence shown here is derived from an EMBL/GenBank/DDBJ whole genome shotgun (WGS) entry which is preliminary data.</text>
</comment>
<reference evidence="3 4" key="2">
    <citation type="submission" date="2020-02" db="EMBL/GenBank/DDBJ databases">
        <title>Candidatus Galacturonibacter soehngenii shows hetero-acetogenic catabolism of galacturonic acid but lacks a canonical carbon monoxide dehydrogenase/acetyl-CoA synthase complex.</title>
        <authorList>
            <person name="Diender M."/>
            <person name="Stouten G.R."/>
            <person name="Petersen J.F."/>
            <person name="Nielsen P.H."/>
            <person name="Dueholm M.S."/>
            <person name="Pronk J.T."/>
            <person name="Van Loosdrecht M.C.M."/>
        </authorList>
    </citation>
    <scope>NUCLEOTIDE SEQUENCE [LARGE SCALE GENOMIC DNA]</scope>
    <source>
        <strain evidence="3">GalUA</strain>
    </source>
</reference>
<reference evidence="3 4" key="1">
    <citation type="submission" date="2019-09" db="EMBL/GenBank/DDBJ databases">
        <authorList>
            <person name="Valk L.C."/>
        </authorList>
    </citation>
    <scope>NUCLEOTIDE SEQUENCE [LARGE SCALE GENOMIC DNA]</scope>
    <source>
        <strain evidence="3">GalUA</strain>
    </source>
</reference>
<dbReference type="OrthoDB" id="9803333at2"/>
<gene>
    <name evidence="3" type="ORF">F7O84_14195</name>
</gene>
<dbReference type="RefSeq" id="WP_151146500.1">
    <property type="nucleotide sequence ID" value="NZ_WAGX01000005.1"/>
</dbReference>